<dbReference type="RefSeq" id="WP_268115117.1">
    <property type="nucleotide sequence ID" value="NZ_CP113524.1"/>
</dbReference>
<dbReference type="PANTHER" id="PTHR37817">
    <property type="entry name" value="N-ACETYLTRANSFERASE EIS"/>
    <property type="match status" value="1"/>
</dbReference>
<keyword evidence="3" id="KW-1185">Reference proteome</keyword>
<dbReference type="InterPro" id="IPR051554">
    <property type="entry name" value="Acetyltransferase_Eis"/>
</dbReference>
<accession>A0ABY7AE19</accession>
<dbReference type="SUPFAM" id="SSF55729">
    <property type="entry name" value="Acyl-CoA N-acyltransferases (Nat)"/>
    <property type="match status" value="1"/>
</dbReference>
<evidence type="ECO:0000259" key="1">
    <source>
        <dbReference type="PROSITE" id="PS51186"/>
    </source>
</evidence>
<dbReference type="InterPro" id="IPR000182">
    <property type="entry name" value="GNAT_dom"/>
</dbReference>
<dbReference type="Gene3D" id="3.30.1050.10">
    <property type="entry name" value="SCP2 sterol-binding domain"/>
    <property type="match status" value="1"/>
</dbReference>
<name>A0ABY7AE19_9FIRM</name>
<dbReference type="Pfam" id="PF13530">
    <property type="entry name" value="SCP2_2"/>
    <property type="match status" value="1"/>
</dbReference>
<sequence length="350" mass="40837">MMIRYLKQEEKIESRKLWEKVFSEDSESFINYYFSDRVLKNKVLTAYKEEKMAAMLHRNPYEVVVKDQVWKIDYVAGVATDPDFRHQGYMRKLLSRCFTDMYTERMAFSFLVPVDPAIYQPFDYTYICDLPAITLNEKGRTELNRRAFLERSNKCKEVSEFAERQLEKRYEVYALRSEEYYRDLCKEVRSDSGDLLLLTTKNESSKLAGVWAYYGETAGTLRELICLPEYVKENGPSKPYAMGRIIHMERFVSVISLKKDCPVGEMELLIEVKDSFIPQNNGLFLWKLDRKGSSLSPVKEESARKPHLTLGIGEMTSWLFGYGLPSVPADQMAMVERIRPLNGVFFDEVT</sequence>
<proteinExistence type="predicted"/>
<dbReference type="InterPro" id="IPR036527">
    <property type="entry name" value="SCP2_sterol-bd_dom_sf"/>
</dbReference>
<dbReference type="PROSITE" id="PS51186">
    <property type="entry name" value="GNAT"/>
    <property type="match status" value="1"/>
</dbReference>
<dbReference type="SUPFAM" id="SSF55718">
    <property type="entry name" value="SCP-like"/>
    <property type="match status" value="1"/>
</dbReference>
<dbReference type="Pfam" id="PF13527">
    <property type="entry name" value="Acetyltransf_9"/>
    <property type="match status" value="1"/>
</dbReference>
<dbReference type="InterPro" id="IPR025559">
    <property type="entry name" value="Eis_dom"/>
</dbReference>
<gene>
    <name evidence="2" type="ORF">OW255_19820</name>
</gene>
<feature type="domain" description="N-acetyltransferase" evidence="1">
    <location>
        <begin position="1"/>
        <end position="171"/>
    </location>
</feature>
<protein>
    <submittedName>
        <fullName evidence="2">GNAT family N-acetyltransferase</fullName>
        <ecNumber evidence="2">2.3.1.-</ecNumber>
    </submittedName>
</protein>
<dbReference type="GO" id="GO:0016746">
    <property type="term" value="F:acyltransferase activity"/>
    <property type="evidence" value="ECO:0007669"/>
    <property type="project" value="UniProtKB-KW"/>
</dbReference>
<dbReference type="PANTHER" id="PTHR37817:SF1">
    <property type="entry name" value="N-ACETYLTRANSFERASE EIS"/>
    <property type="match status" value="1"/>
</dbReference>
<dbReference type="Gene3D" id="3.40.630.30">
    <property type="match status" value="1"/>
</dbReference>
<keyword evidence="2" id="KW-0808">Transferase</keyword>
<dbReference type="Proteomes" id="UP001163115">
    <property type="component" value="Chromosome"/>
</dbReference>
<dbReference type="InterPro" id="IPR016181">
    <property type="entry name" value="Acyl_CoA_acyltransferase"/>
</dbReference>
<organism evidence="2 3">
    <name type="scientific">Lacrimispora xylanolytica</name>
    <dbReference type="NCBI Taxonomy" id="29375"/>
    <lineage>
        <taxon>Bacteria</taxon>
        <taxon>Bacillati</taxon>
        <taxon>Bacillota</taxon>
        <taxon>Clostridia</taxon>
        <taxon>Lachnospirales</taxon>
        <taxon>Lachnospiraceae</taxon>
        <taxon>Lacrimispora</taxon>
    </lineage>
</organism>
<keyword evidence="2" id="KW-0012">Acyltransferase</keyword>
<dbReference type="EC" id="2.3.1.-" evidence="2"/>
<evidence type="ECO:0000313" key="2">
    <source>
        <dbReference type="EMBL" id="WAJ23773.1"/>
    </source>
</evidence>
<dbReference type="EMBL" id="CP113524">
    <property type="protein sequence ID" value="WAJ23773.1"/>
    <property type="molecule type" value="Genomic_DNA"/>
</dbReference>
<evidence type="ECO:0000313" key="3">
    <source>
        <dbReference type="Proteomes" id="UP001163115"/>
    </source>
</evidence>
<reference evidence="2" key="1">
    <citation type="submission" date="2022-11" db="EMBL/GenBank/DDBJ databases">
        <title>Lacrimispora xylanolytica sy1, complete genome.</title>
        <authorList>
            <person name="Choi S."/>
        </authorList>
    </citation>
    <scope>NUCLEOTIDE SEQUENCE</scope>
    <source>
        <strain evidence="2">Sy1</strain>
    </source>
</reference>